<protein>
    <recommendedName>
        <fullName evidence="4">OTU domain-containing protein</fullName>
    </recommendedName>
</protein>
<keyword evidence="1" id="KW-1133">Transmembrane helix</keyword>
<evidence type="ECO:0000256" key="1">
    <source>
        <dbReference type="SAM" id="Phobius"/>
    </source>
</evidence>
<feature type="transmembrane region" description="Helical" evidence="1">
    <location>
        <begin position="20"/>
        <end position="39"/>
    </location>
</feature>
<sequence>MKPVSKNDMANPVLSADYVYLFFFSFKITCLLFLINLVFTTRTVHRSCSPKSESAYDAIFKTIEGTFDIPVKERTLEQNNAISTYYKRKDLYTIQGQPPRLYFDNKPVLKKDECPRLIKKQYTQEKGIGPRRMFHQLKNRFSGLSEKFICKEMNKELYYKSLTARFKNKAPYRPVFEIYYGRTRQSHLRKSFKSPQVWEDHVKHNRNLAQKATRHCNDRKNKAWMKKSKTPIYEVGQQVLVRYRTRNNNRVPNKAWALLGTVIKAEKRNHKYQVSFVPPYSKCNKKQWFYVSDITGSSLSGGKNSSNPEQRQKKHSNYKSPYYMILTPKDKTYNLISDFRLTVAFNPPGDGNCQFAAISHQLQRLGIYRSAETFRREVITYLGQTSRLGSADNRVLWSNMIIESRSDYLLRMARDTEFGDQITL</sequence>
<dbReference type="CDD" id="cd22758">
    <property type="entry name" value="OTU_232R-like"/>
    <property type="match status" value="1"/>
</dbReference>
<name>A0A6J8A0U3_MYTCO</name>
<proteinExistence type="predicted"/>
<evidence type="ECO:0008006" key="4">
    <source>
        <dbReference type="Google" id="ProtNLM"/>
    </source>
</evidence>
<dbReference type="Gene3D" id="3.90.70.80">
    <property type="match status" value="1"/>
</dbReference>
<dbReference type="EMBL" id="CACVKT020000425">
    <property type="protein sequence ID" value="CAC5359113.1"/>
    <property type="molecule type" value="Genomic_DNA"/>
</dbReference>
<dbReference type="AlphaFoldDB" id="A0A6J8A0U3"/>
<gene>
    <name evidence="2" type="ORF">MCOR_2121</name>
</gene>
<keyword evidence="1" id="KW-0812">Transmembrane</keyword>
<keyword evidence="3" id="KW-1185">Reference proteome</keyword>
<keyword evidence="1" id="KW-0472">Membrane</keyword>
<reference evidence="2 3" key="1">
    <citation type="submission" date="2020-06" db="EMBL/GenBank/DDBJ databases">
        <authorList>
            <person name="Li R."/>
            <person name="Bekaert M."/>
        </authorList>
    </citation>
    <scope>NUCLEOTIDE SEQUENCE [LARGE SCALE GENOMIC DNA]</scope>
    <source>
        <strain evidence="3">wild</strain>
    </source>
</reference>
<accession>A0A6J8A0U3</accession>
<dbReference type="Proteomes" id="UP000507470">
    <property type="component" value="Unassembled WGS sequence"/>
</dbReference>
<organism evidence="2 3">
    <name type="scientific">Mytilus coruscus</name>
    <name type="common">Sea mussel</name>
    <dbReference type="NCBI Taxonomy" id="42192"/>
    <lineage>
        <taxon>Eukaryota</taxon>
        <taxon>Metazoa</taxon>
        <taxon>Spiralia</taxon>
        <taxon>Lophotrochozoa</taxon>
        <taxon>Mollusca</taxon>
        <taxon>Bivalvia</taxon>
        <taxon>Autobranchia</taxon>
        <taxon>Pteriomorphia</taxon>
        <taxon>Mytilida</taxon>
        <taxon>Mytiloidea</taxon>
        <taxon>Mytilidae</taxon>
        <taxon>Mytilinae</taxon>
        <taxon>Mytilus</taxon>
    </lineage>
</organism>
<evidence type="ECO:0000313" key="2">
    <source>
        <dbReference type="EMBL" id="CAC5359113.1"/>
    </source>
</evidence>
<dbReference type="OrthoDB" id="6059359at2759"/>
<evidence type="ECO:0000313" key="3">
    <source>
        <dbReference type="Proteomes" id="UP000507470"/>
    </source>
</evidence>